<keyword evidence="1" id="KW-0472">Membrane</keyword>
<dbReference type="AlphaFoldDB" id="A0A9Q0Y067"/>
<dbReference type="InterPro" id="IPR029695">
    <property type="entry name" value="TMEM74-like"/>
</dbReference>
<keyword evidence="1" id="KW-0812">Transmembrane</keyword>
<gene>
    <name evidence="2" type="ORF">JRQ81_010577</name>
</gene>
<evidence type="ECO:0000313" key="2">
    <source>
        <dbReference type="EMBL" id="KAJ7338051.1"/>
    </source>
</evidence>
<accession>A0A9Q0Y067</accession>
<keyword evidence="3" id="KW-1185">Reference proteome</keyword>
<dbReference type="PANTHER" id="PTHR16125">
    <property type="entry name" value="TRANSMEMBRANE PROTEIN 74"/>
    <property type="match status" value="1"/>
</dbReference>
<proteinExistence type="predicted"/>
<dbReference type="OrthoDB" id="6096234at2759"/>
<protein>
    <recommendedName>
        <fullName evidence="4">Transmembrane protein 74</fullName>
    </recommendedName>
</protein>
<comment type="caution">
    <text evidence="2">The sequence shown here is derived from an EMBL/GenBank/DDBJ whole genome shotgun (WGS) entry which is preliminary data.</text>
</comment>
<keyword evidence="1" id="KW-1133">Transmembrane helix</keyword>
<sequence length="307" mass="33367">MACMELLHLTKDGDLPDQCHKVDWGLHSPLCQGQPSGHEEWTRMQAVGTTCGEGHCKTTQKTTKEDAAWAPLSFLAASSLSPEVTTAGPSLPQEGKQALQKTACCCESETSFIRVDENVNNLDHTGNLDHRSCHQDSDLQSHPVSCGEMPLQCPYNPPSLVSEEDDDTGSEVAGGKSIDYGFVSAIFFLASGILLVIVSYVVPRDVTVDPSTVPAREMERLENESARIGAHLDRCVIAGLCLLTLGGVVLSSLLMVSMWKGELYRSQRFTASRESARLYGSFNFRVKSTPNDNMELSLVEEDTLAVG</sequence>
<evidence type="ECO:0000313" key="3">
    <source>
        <dbReference type="Proteomes" id="UP001142489"/>
    </source>
</evidence>
<dbReference type="PANTHER" id="PTHR16125:SF3">
    <property type="entry name" value="TRANSMEMBRANE PROTEIN 74"/>
    <property type="match status" value="1"/>
</dbReference>
<evidence type="ECO:0008006" key="4">
    <source>
        <dbReference type="Google" id="ProtNLM"/>
    </source>
</evidence>
<evidence type="ECO:0000256" key="1">
    <source>
        <dbReference type="SAM" id="Phobius"/>
    </source>
</evidence>
<reference evidence="2" key="1">
    <citation type="journal article" date="2023" name="DNA Res.">
        <title>Chromosome-level genome assembly of Phrynocephalus forsythii using third-generation DNA sequencing and Hi-C analysis.</title>
        <authorList>
            <person name="Qi Y."/>
            <person name="Zhao W."/>
            <person name="Zhao Y."/>
            <person name="Niu C."/>
            <person name="Cao S."/>
            <person name="Zhang Y."/>
        </authorList>
    </citation>
    <scope>NUCLEOTIDE SEQUENCE</scope>
    <source>
        <tissue evidence="2">Muscle</tissue>
    </source>
</reference>
<feature type="transmembrane region" description="Helical" evidence="1">
    <location>
        <begin position="236"/>
        <end position="259"/>
    </location>
</feature>
<feature type="transmembrane region" description="Helical" evidence="1">
    <location>
        <begin position="180"/>
        <end position="202"/>
    </location>
</feature>
<dbReference type="Proteomes" id="UP001142489">
    <property type="component" value="Unassembled WGS sequence"/>
</dbReference>
<name>A0A9Q0Y067_9SAUR</name>
<organism evidence="2 3">
    <name type="scientific">Phrynocephalus forsythii</name>
    <dbReference type="NCBI Taxonomy" id="171643"/>
    <lineage>
        <taxon>Eukaryota</taxon>
        <taxon>Metazoa</taxon>
        <taxon>Chordata</taxon>
        <taxon>Craniata</taxon>
        <taxon>Vertebrata</taxon>
        <taxon>Euteleostomi</taxon>
        <taxon>Lepidosauria</taxon>
        <taxon>Squamata</taxon>
        <taxon>Bifurcata</taxon>
        <taxon>Unidentata</taxon>
        <taxon>Episquamata</taxon>
        <taxon>Toxicofera</taxon>
        <taxon>Iguania</taxon>
        <taxon>Acrodonta</taxon>
        <taxon>Agamidae</taxon>
        <taxon>Agaminae</taxon>
        <taxon>Phrynocephalus</taxon>
    </lineage>
</organism>
<dbReference type="EMBL" id="JAPFRF010000003">
    <property type="protein sequence ID" value="KAJ7338051.1"/>
    <property type="molecule type" value="Genomic_DNA"/>
</dbReference>